<feature type="transmembrane region" description="Helical" evidence="1">
    <location>
        <begin position="40"/>
        <end position="59"/>
    </location>
</feature>
<evidence type="ECO:0000313" key="3">
    <source>
        <dbReference type="Proteomes" id="UP000070501"/>
    </source>
</evidence>
<dbReference type="AlphaFoldDB" id="A0A136JFT7"/>
<dbReference type="EMBL" id="KQ964246">
    <property type="protein sequence ID" value="KXJ96012.1"/>
    <property type="molecule type" value="Genomic_DNA"/>
</dbReference>
<keyword evidence="1" id="KW-0472">Membrane</keyword>
<feature type="non-terminal residue" evidence="2">
    <location>
        <position position="185"/>
    </location>
</feature>
<proteinExistence type="predicted"/>
<keyword evidence="1" id="KW-0812">Transmembrane</keyword>
<gene>
    <name evidence="2" type="ORF">Micbo1qcDRAFT_217764</name>
</gene>
<evidence type="ECO:0000313" key="2">
    <source>
        <dbReference type="EMBL" id="KXJ96012.1"/>
    </source>
</evidence>
<dbReference type="InParanoid" id="A0A136JFT7"/>
<dbReference type="Proteomes" id="UP000070501">
    <property type="component" value="Unassembled WGS sequence"/>
</dbReference>
<keyword evidence="1" id="KW-1133">Transmembrane helix</keyword>
<reference evidence="3" key="1">
    <citation type="submission" date="2016-02" db="EMBL/GenBank/DDBJ databases">
        <title>Draft genome sequence of Microdochium bolleyi, a fungal endophyte of beachgrass.</title>
        <authorList>
            <consortium name="DOE Joint Genome Institute"/>
            <person name="David A.S."/>
            <person name="May G."/>
            <person name="Haridas S."/>
            <person name="Lim J."/>
            <person name="Wang M."/>
            <person name="Labutti K."/>
            <person name="Lipzen A."/>
            <person name="Barry K."/>
            <person name="Grigoriev I.V."/>
        </authorList>
    </citation>
    <scope>NUCLEOTIDE SEQUENCE [LARGE SCALE GENOMIC DNA]</scope>
    <source>
        <strain evidence="3">J235TASD1</strain>
    </source>
</reference>
<protein>
    <submittedName>
        <fullName evidence="2">Uncharacterized protein</fullName>
    </submittedName>
</protein>
<feature type="transmembrane region" description="Helical" evidence="1">
    <location>
        <begin position="120"/>
        <end position="138"/>
    </location>
</feature>
<organism evidence="2 3">
    <name type="scientific">Microdochium bolleyi</name>
    <dbReference type="NCBI Taxonomy" id="196109"/>
    <lineage>
        <taxon>Eukaryota</taxon>
        <taxon>Fungi</taxon>
        <taxon>Dikarya</taxon>
        <taxon>Ascomycota</taxon>
        <taxon>Pezizomycotina</taxon>
        <taxon>Sordariomycetes</taxon>
        <taxon>Xylariomycetidae</taxon>
        <taxon>Xylariales</taxon>
        <taxon>Microdochiaceae</taxon>
        <taxon>Microdochium</taxon>
    </lineage>
</organism>
<accession>A0A136JFT7</accession>
<sequence length="185" mass="19550">LVPVARSRGPRLVHDGPASAVAARAHARAVRDVHGHRRPAAAVVVVVVPVRVAVVVVGMPAHGDMLLGVVVVVLALGLAEAHSVVGSVVVRLCGDVDALGCDCAGHLELETGRTGSPVCIYMIMGWWLSLWGCTLLSATRARLLAKAIAYVECRGVASGDVFQFPETRNNQLCCWSELAIMKMEN</sequence>
<evidence type="ECO:0000256" key="1">
    <source>
        <dbReference type="SAM" id="Phobius"/>
    </source>
</evidence>
<feature type="transmembrane region" description="Helical" evidence="1">
    <location>
        <begin position="66"/>
        <end position="90"/>
    </location>
</feature>
<feature type="non-terminal residue" evidence="2">
    <location>
        <position position="1"/>
    </location>
</feature>
<name>A0A136JFT7_9PEZI</name>
<keyword evidence="3" id="KW-1185">Reference proteome</keyword>